<dbReference type="Proteomes" id="UP001281761">
    <property type="component" value="Unassembled WGS sequence"/>
</dbReference>
<feature type="region of interest" description="Disordered" evidence="1">
    <location>
        <begin position="459"/>
        <end position="482"/>
    </location>
</feature>
<proteinExistence type="predicted"/>
<feature type="compositionally biased region" description="Polar residues" evidence="1">
    <location>
        <begin position="995"/>
        <end position="1011"/>
    </location>
</feature>
<organism evidence="2 3">
    <name type="scientific">Blattamonas nauphoetae</name>
    <dbReference type="NCBI Taxonomy" id="2049346"/>
    <lineage>
        <taxon>Eukaryota</taxon>
        <taxon>Metamonada</taxon>
        <taxon>Preaxostyla</taxon>
        <taxon>Oxymonadida</taxon>
        <taxon>Blattamonas</taxon>
    </lineage>
</organism>
<keyword evidence="3" id="KW-1185">Reference proteome</keyword>
<dbReference type="EMBL" id="JARBJD010000011">
    <property type="protein sequence ID" value="KAK2962328.1"/>
    <property type="molecule type" value="Genomic_DNA"/>
</dbReference>
<protein>
    <submittedName>
        <fullName evidence="2">Uncharacterized protein</fullName>
    </submittedName>
</protein>
<feature type="compositionally biased region" description="Polar residues" evidence="1">
    <location>
        <begin position="1131"/>
        <end position="1143"/>
    </location>
</feature>
<feature type="region of interest" description="Disordered" evidence="1">
    <location>
        <begin position="994"/>
        <end position="1013"/>
    </location>
</feature>
<evidence type="ECO:0000313" key="2">
    <source>
        <dbReference type="EMBL" id="KAK2962328.1"/>
    </source>
</evidence>
<evidence type="ECO:0000313" key="3">
    <source>
        <dbReference type="Proteomes" id="UP001281761"/>
    </source>
</evidence>
<sequence length="1243" mass="139325">MRFQNFPSFSFGKLPSYFTIFPFNCKAVLQSIKSRSDSKQERTLQTKHVKLLEQSQLTREDHLILHYLDALHLQYYAIMALGSYFVRHYTVSQHCIRQASIIAYNMYSSIGNMLGARPSILHSIRMKLNDSHHIVTEFLRSPFHHAITTTLPQTTHGNPLPNHRLQPSDIPSLDPASTYHSFMQELIHMHVRAVVTSSCEYSPGDLLECSILLEYARGLLLLAYLATFIPSQRSTQRETQLLLMAKSVVDTEFFQTTLHSPLSPFHHFSCHPDNPSRLNLSSWNLKQSYSFLVKELTTNSALSEFRGYTSTQPPFPPLRQNTRHIFHHLSTTLNESKCPECSDNSAEDLALLVLLCPEHLYQSSTSREPQAITDLFNSYDTVPASQNNLHIDFRNDILLPKDKDHSESFFSRLSRFNPAPHETSSVFQHLESGSAFHDIQNRITQTLARLRLIQSLPVSTKTSSQTSEAHDSPDRSDSPLALDNLHRMSKPDLLEPNRQHIDSVTLHTRLSLLQDICTFIFTSRFCLSERIQASFDTFILTADLLLPSMIVSPAANVGAFIEELSSLRMRPEHSACLFRILIIIQRFLVSAGLTPSEQIVTYHWVDNLRGHISENPNFTFDSAFGEASRFVQLSTDQMSPEETTLYSLSSPDFVESFTRSYNRLFGNSTDSLSFHLSGNGQQIVATHPRLVLSNELTQTEPAEKTDNSSQTIILSTSFTPSIYATPRDFVGSLSGSSTLVTSPEKAQTVPPFKPNSDYTFAQHAVDVLLHINTSNTIYPVTAPLPPSFDAQYTTTPGDFDCANAYAVYLLAMQAFLCLLSKQDRLALRLCSTFTFILLDQFERGALLQWQLGKIACECADTVIRILCSFLFELENEPGPRRILTRGQDTFPTGEPFSDGEKRLCLVCLLLLLQITMKLEMSIMVQQSLVFVWSRLIEIMRRAELQQETFRASLTKEEASSDLSLPSFLTSDIVEAVRHVVAAINRSIDQIITPDHLSSVSPDEGAENQQHATAPDTPGAVALIFQRNPDSQQKQTEISQINRFLASLSTPASTEWLSVPPEPNIANLYDPNETMTVHASNIAFVAADPASQVSSPNLPLPENDIVISGNDESLLSDPEDTSPKPKRKTKKGSTPQIKATSSNRLKTDVNEMGITAARKEAEDRNRQRQPNHVGFLPTSAIIDVSTEAPSPPNKSSVAFEHPSFFSSVSSPALHRKYSTIAVDLVHHANHLTFYSVSFCTIRRN</sequence>
<gene>
    <name evidence="2" type="ORF">BLNAU_2571</name>
</gene>
<comment type="caution">
    <text evidence="2">The sequence shown here is derived from an EMBL/GenBank/DDBJ whole genome shotgun (WGS) entry which is preliminary data.</text>
</comment>
<feature type="region of interest" description="Disordered" evidence="1">
    <location>
        <begin position="1089"/>
        <end position="1145"/>
    </location>
</feature>
<name>A0ABQ9YEW5_9EUKA</name>
<feature type="compositionally biased region" description="Basic and acidic residues" evidence="1">
    <location>
        <begin position="468"/>
        <end position="477"/>
    </location>
</feature>
<reference evidence="2 3" key="1">
    <citation type="journal article" date="2022" name="bioRxiv">
        <title>Genomics of Preaxostyla Flagellates Illuminates Evolutionary Transitions and the Path Towards Mitochondrial Loss.</title>
        <authorList>
            <person name="Novak L.V.F."/>
            <person name="Treitli S.C."/>
            <person name="Pyrih J."/>
            <person name="Halakuc P."/>
            <person name="Pipaliya S.V."/>
            <person name="Vacek V."/>
            <person name="Brzon O."/>
            <person name="Soukal P."/>
            <person name="Eme L."/>
            <person name="Dacks J.B."/>
            <person name="Karnkowska A."/>
            <person name="Elias M."/>
            <person name="Hampl V."/>
        </authorList>
    </citation>
    <scope>NUCLEOTIDE SEQUENCE [LARGE SCALE GENOMIC DNA]</scope>
    <source>
        <strain evidence="2">NAU3</strain>
        <tissue evidence="2">Gut</tissue>
    </source>
</reference>
<evidence type="ECO:0000256" key="1">
    <source>
        <dbReference type="SAM" id="MobiDB-lite"/>
    </source>
</evidence>
<accession>A0ABQ9YEW5</accession>